<reference evidence="1 2" key="1">
    <citation type="submission" date="2016-10" db="EMBL/GenBank/DDBJ databases">
        <authorList>
            <person name="de Groot N.N."/>
        </authorList>
    </citation>
    <scope>NUCLEOTIDE SEQUENCE [LARGE SCALE GENOMIC DNA]</scope>
    <source>
        <strain evidence="1 2">NLAE-zl-G339</strain>
    </source>
</reference>
<protein>
    <recommendedName>
        <fullName evidence="3">RNA polymerase alpha subunit C-terminal domain-containing protein</fullName>
    </recommendedName>
</protein>
<gene>
    <name evidence="1" type="ORF">SAMN04487924_102326</name>
</gene>
<dbReference type="Gene3D" id="1.10.150.20">
    <property type="entry name" value="5' to 3' exonuclease, C-terminal subdomain"/>
    <property type="match status" value="1"/>
</dbReference>
<evidence type="ECO:0000313" key="2">
    <source>
        <dbReference type="Proteomes" id="UP000183040"/>
    </source>
</evidence>
<dbReference type="RefSeq" id="WP_074705012.1">
    <property type="nucleotide sequence ID" value="NZ_FNRP01000002.1"/>
</dbReference>
<proteinExistence type="predicted"/>
<dbReference type="GO" id="GO:0006351">
    <property type="term" value="P:DNA-templated transcription"/>
    <property type="evidence" value="ECO:0007669"/>
    <property type="project" value="InterPro"/>
</dbReference>
<evidence type="ECO:0008006" key="3">
    <source>
        <dbReference type="Google" id="ProtNLM"/>
    </source>
</evidence>
<dbReference type="GO" id="GO:0003677">
    <property type="term" value="F:DNA binding"/>
    <property type="evidence" value="ECO:0007669"/>
    <property type="project" value="InterPro"/>
</dbReference>
<sequence>MEKIDINQNVGELFCEEPFALRIRKVCGSHEIVSVRDLCLHTNQDLIRFRHLGHKSIAHIGDILSRHGLRLGMTEKELDIYMGIKSEEDEGVTTIIRYEEPETAKWQQRRYEVARDLYVKYRSLSPYEAMEEAEKLILALQGVPETHNRSKRKFLFFNR</sequence>
<dbReference type="SUPFAM" id="SSF47789">
    <property type="entry name" value="C-terminal domain of RNA polymerase alpha subunit"/>
    <property type="match status" value="1"/>
</dbReference>
<name>A0A1H3YQZ8_9BACE</name>
<accession>A0A1H3YQZ8</accession>
<dbReference type="GO" id="GO:0003899">
    <property type="term" value="F:DNA-directed RNA polymerase activity"/>
    <property type="evidence" value="ECO:0007669"/>
    <property type="project" value="InterPro"/>
</dbReference>
<dbReference type="EMBL" id="FNRP01000002">
    <property type="protein sequence ID" value="SEA13963.1"/>
    <property type="molecule type" value="Genomic_DNA"/>
</dbReference>
<dbReference type="Proteomes" id="UP000183040">
    <property type="component" value="Unassembled WGS sequence"/>
</dbReference>
<organism evidence="1 2">
    <name type="scientific">Bacteroides xylanisolvens</name>
    <dbReference type="NCBI Taxonomy" id="371601"/>
    <lineage>
        <taxon>Bacteria</taxon>
        <taxon>Pseudomonadati</taxon>
        <taxon>Bacteroidota</taxon>
        <taxon>Bacteroidia</taxon>
        <taxon>Bacteroidales</taxon>
        <taxon>Bacteroidaceae</taxon>
        <taxon>Bacteroides</taxon>
    </lineage>
</organism>
<dbReference type="AlphaFoldDB" id="A0A1H3YQZ8"/>
<evidence type="ECO:0000313" key="1">
    <source>
        <dbReference type="EMBL" id="SEA13963.1"/>
    </source>
</evidence>